<sequence length="102" mass="11746">MLMDDRVPSSVVSGEDEMLLKGGQRIWPIKEFAWLNVTLIRKEKSEDQIVFIGIIFNITNLILFLNNRNLRIYTFSSFGEQNPETPIGLNVHITTTIDFPHP</sequence>
<organism evidence="2 3">
    <name type="scientific">Caerostris extrusa</name>
    <name type="common">Bark spider</name>
    <name type="synonym">Caerostris bankana</name>
    <dbReference type="NCBI Taxonomy" id="172846"/>
    <lineage>
        <taxon>Eukaryota</taxon>
        <taxon>Metazoa</taxon>
        <taxon>Ecdysozoa</taxon>
        <taxon>Arthropoda</taxon>
        <taxon>Chelicerata</taxon>
        <taxon>Arachnida</taxon>
        <taxon>Araneae</taxon>
        <taxon>Araneomorphae</taxon>
        <taxon>Entelegynae</taxon>
        <taxon>Araneoidea</taxon>
        <taxon>Araneidae</taxon>
        <taxon>Caerostris</taxon>
    </lineage>
</organism>
<keyword evidence="1" id="KW-0812">Transmembrane</keyword>
<keyword evidence="1" id="KW-1133">Transmembrane helix</keyword>
<dbReference type="AlphaFoldDB" id="A0AAV4W0N8"/>
<comment type="caution">
    <text evidence="2">The sequence shown here is derived from an EMBL/GenBank/DDBJ whole genome shotgun (WGS) entry which is preliminary data.</text>
</comment>
<evidence type="ECO:0000256" key="1">
    <source>
        <dbReference type="SAM" id="Phobius"/>
    </source>
</evidence>
<feature type="transmembrane region" description="Helical" evidence="1">
    <location>
        <begin position="49"/>
        <end position="66"/>
    </location>
</feature>
<keyword evidence="3" id="KW-1185">Reference proteome</keyword>
<protein>
    <submittedName>
        <fullName evidence="2">Uncharacterized protein</fullName>
    </submittedName>
</protein>
<keyword evidence="1" id="KW-0472">Membrane</keyword>
<dbReference type="EMBL" id="BPLR01015450">
    <property type="protein sequence ID" value="GIY76217.1"/>
    <property type="molecule type" value="Genomic_DNA"/>
</dbReference>
<reference evidence="2 3" key="1">
    <citation type="submission" date="2021-06" db="EMBL/GenBank/DDBJ databases">
        <title>Caerostris extrusa draft genome.</title>
        <authorList>
            <person name="Kono N."/>
            <person name="Arakawa K."/>
        </authorList>
    </citation>
    <scope>NUCLEOTIDE SEQUENCE [LARGE SCALE GENOMIC DNA]</scope>
</reference>
<gene>
    <name evidence="2" type="ORF">CEXT_377101</name>
</gene>
<dbReference type="Proteomes" id="UP001054945">
    <property type="component" value="Unassembled WGS sequence"/>
</dbReference>
<proteinExistence type="predicted"/>
<name>A0AAV4W0N8_CAEEX</name>
<evidence type="ECO:0000313" key="2">
    <source>
        <dbReference type="EMBL" id="GIY76217.1"/>
    </source>
</evidence>
<evidence type="ECO:0000313" key="3">
    <source>
        <dbReference type="Proteomes" id="UP001054945"/>
    </source>
</evidence>
<accession>A0AAV4W0N8</accession>